<organism evidence="1 2">
    <name type="scientific">Pacificibacter maritimus</name>
    <dbReference type="NCBI Taxonomy" id="762213"/>
    <lineage>
        <taxon>Bacteria</taxon>
        <taxon>Pseudomonadati</taxon>
        <taxon>Pseudomonadota</taxon>
        <taxon>Alphaproteobacteria</taxon>
        <taxon>Rhodobacterales</taxon>
        <taxon>Roseobacteraceae</taxon>
        <taxon>Pacificibacter</taxon>
    </lineage>
</organism>
<evidence type="ECO:0000313" key="1">
    <source>
        <dbReference type="EMBL" id="RPE71057.1"/>
    </source>
</evidence>
<proteinExistence type="predicted"/>
<accession>A0A3N4V1V1</accession>
<dbReference type="AlphaFoldDB" id="A0A3N4V1V1"/>
<sequence>MKGSIVAGGIVAFTAIFGAGLYYSQTYAYYEPINTSAVEAQVSATTLSGTREDLLAENFEGIDADTSPIKYRACFSTPLSQAMLTETFVIHDAPTPLTAPSWFDCFDAQTLTADLEAGAAIAFMGTENITYGVDRVVAVYPDGRAYAWHQINDCGATVYDGEVAPEGCPPAPTFVGE</sequence>
<dbReference type="RefSeq" id="WP_123791310.1">
    <property type="nucleotide sequence ID" value="NZ_RKQK01000001.1"/>
</dbReference>
<keyword evidence="2" id="KW-1185">Reference proteome</keyword>
<comment type="caution">
    <text evidence="1">The sequence shown here is derived from an EMBL/GenBank/DDBJ whole genome shotgun (WGS) entry which is preliminary data.</text>
</comment>
<gene>
    <name evidence="1" type="ORF">EDD53_0170</name>
</gene>
<protein>
    <recommendedName>
        <fullName evidence="3">Histidine kinase</fullName>
    </recommendedName>
</protein>
<dbReference type="InterPro" id="IPR045616">
    <property type="entry name" value="DUF6446"/>
</dbReference>
<dbReference type="Proteomes" id="UP000269689">
    <property type="component" value="Unassembled WGS sequence"/>
</dbReference>
<reference evidence="1 2" key="1">
    <citation type="submission" date="2018-11" db="EMBL/GenBank/DDBJ databases">
        <title>Genomic Encyclopedia of Type Strains, Phase IV (KMG-IV): sequencing the most valuable type-strain genomes for metagenomic binning, comparative biology and taxonomic classification.</title>
        <authorList>
            <person name="Goeker M."/>
        </authorList>
    </citation>
    <scope>NUCLEOTIDE SEQUENCE [LARGE SCALE GENOMIC DNA]</scope>
    <source>
        <strain evidence="1 2">DSM 104731</strain>
    </source>
</reference>
<name>A0A3N4V1V1_9RHOB</name>
<evidence type="ECO:0000313" key="2">
    <source>
        <dbReference type="Proteomes" id="UP000269689"/>
    </source>
</evidence>
<dbReference type="EMBL" id="RKQK01000001">
    <property type="protein sequence ID" value="RPE71057.1"/>
    <property type="molecule type" value="Genomic_DNA"/>
</dbReference>
<evidence type="ECO:0008006" key="3">
    <source>
        <dbReference type="Google" id="ProtNLM"/>
    </source>
</evidence>
<dbReference type="Pfam" id="PF20044">
    <property type="entry name" value="DUF6446"/>
    <property type="match status" value="1"/>
</dbReference>
<dbReference type="OrthoDB" id="7819947at2"/>